<evidence type="ECO:0000313" key="1">
    <source>
        <dbReference type="EMBL" id="OMO76165.1"/>
    </source>
</evidence>
<name>A0A1R3I0P4_COCAP</name>
<dbReference type="EMBL" id="AWWV01010898">
    <property type="protein sequence ID" value="OMO76165.1"/>
    <property type="molecule type" value="Genomic_DNA"/>
</dbReference>
<proteinExistence type="predicted"/>
<dbReference type="AlphaFoldDB" id="A0A1R3I0P4"/>
<evidence type="ECO:0000313" key="2">
    <source>
        <dbReference type="Proteomes" id="UP000188268"/>
    </source>
</evidence>
<keyword evidence="2" id="KW-1185">Reference proteome</keyword>
<protein>
    <submittedName>
        <fullName evidence="1">Uncharacterized protein</fullName>
    </submittedName>
</protein>
<sequence>MQLPPHKHDFTDDVISFQVSTRYSTLSARTFLRPRGDIVDREKTGQREARVPT</sequence>
<organism evidence="1 2">
    <name type="scientific">Corchorus capsularis</name>
    <name type="common">Jute</name>
    <dbReference type="NCBI Taxonomy" id="210143"/>
    <lineage>
        <taxon>Eukaryota</taxon>
        <taxon>Viridiplantae</taxon>
        <taxon>Streptophyta</taxon>
        <taxon>Embryophyta</taxon>
        <taxon>Tracheophyta</taxon>
        <taxon>Spermatophyta</taxon>
        <taxon>Magnoliopsida</taxon>
        <taxon>eudicotyledons</taxon>
        <taxon>Gunneridae</taxon>
        <taxon>Pentapetalae</taxon>
        <taxon>rosids</taxon>
        <taxon>malvids</taxon>
        <taxon>Malvales</taxon>
        <taxon>Malvaceae</taxon>
        <taxon>Grewioideae</taxon>
        <taxon>Apeibeae</taxon>
        <taxon>Corchorus</taxon>
    </lineage>
</organism>
<dbReference type="Gramene" id="OMO76165">
    <property type="protein sequence ID" value="OMO76165"/>
    <property type="gene ID" value="CCACVL1_15871"/>
</dbReference>
<accession>A0A1R3I0P4</accession>
<gene>
    <name evidence="1" type="ORF">CCACVL1_15871</name>
</gene>
<comment type="caution">
    <text evidence="1">The sequence shown here is derived from an EMBL/GenBank/DDBJ whole genome shotgun (WGS) entry which is preliminary data.</text>
</comment>
<dbReference type="Proteomes" id="UP000188268">
    <property type="component" value="Unassembled WGS sequence"/>
</dbReference>
<reference evidence="1 2" key="1">
    <citation type="submission" date="2013-09" db="EMBL/GenBank/DDBJ databases">
        <title>Corchorus capsularis genome sequencing.</title>
        <authorList>
            <person name="Alam M."/>
            <person name="Haque M.S."/>
            <person name="Islam M.S."/>
            <person name="Emdad E.M."/>
            <person name="Islam M.M."/>
            <person name="Ahmed B."/>
            <person name="Halim A."/>
            <person name="Hossen Q.M.M."/>
            <person name="Hossain M.Z."/>
            <person name="Ahmed R."/>
            <person name="Khan M.M."/>
            <person name="Islam R."/>
            <person name="Rashid M.M."/>
            <person name="Khan S.A."/>
            <person name="Rahman M.S."/>
            <person name="Alam M."/>
        </authorList>
    </citation>
    <scope>NUCLEOTIDE SEQUENCE [LARGE SCALE GENOMIC DNA]</scope>
    <source>
        <strain evidence="2">cv. CVL-1</strain>
        <tissue evidence="1">Whole seedling</tissue>
    </source>
</reference>